<feature type="compositionally biased region" description="Basic and acidic residues" evidence="1">
    <location>
        <begin position="228"/>
        <end position="243"/>
    </location>
</feature>
<dbReference type="PANTHER" id="PTHR28096">
    <property type="entry name" value="PROTEIN FAF1"/>
    <property type="match status" value="1"/>
</dbReference>
<feature type="region of interest" description="Disordered" evidence="1">
    <location>
        <begin position="188"/>
        <end position="282"/>
    </location>
</feature>
<dbReference type="VEuPathDB" id="FungiDB:BTJ68_07599"/>
<dbReference type="InterPro" id="IPR053030">
    <property type="entry name" value="Ribosomal_biogenesis_FAF1-like"/>
</dbReference>
<evidence type="ECO:0000313" key="3">
    <source>
        <dbReference type="Proteomes" id="UP000268823"/>
    </source>
</evidence>
<dbReference type="GO" id="GO:0000462">
    <property type="term" value="P:maturation of SSU-rRNA from tricistronic rRNA transcript (SSU-rRNA, 5.8S rRNA, LSU-rRNA)"/>
    <property type="evidence" value="ECO:0007669"/>
    <property type="project" value="TreeGrafter"/>
</dbReference>
<feature type="compositionally biased region" description="Basic and acidic residues" evidence="1">
    <location>
        <begin position="11"/>
        <end position="60"/>
    </location>
</feature>
<dbReference type="AlphaFoldDB" id="A0A3M7FNC1"/>
<dbReference type="Proteomes" id="UP000268823">
    <property type="component" value="Unassembled WGS sequence"/>
</dbReference>
<sequence>MAISIGKRKRRDDIEDSKHSSSDDDDIRARFQKAFEAKFKPLEVNEKPQKDAAPEQHVAQDDNQDDTDDLEDSDWSGLSEEEDGVEVVSHAEAKPTDDIARQRGAKSFMSSKPPSSNEKPSKMAKQPKDTPEEEASESANLKHDLALQRLLKESHLLDPSSFDGTNTAPEGKSRLKALDMRLQDLGAKKGTLEQEKMPLSHRKGIKAKAANREVARRKDAAENGIILEKAKATKGPERRRERGVGAPSVGKFKGGTLQLSSRDVKSMERPRQAQGGKKGKRR</sequence>
<organism evidence="2 3">
    <name type="scientific">Hortaea werneckii</name>
    <name type="common">Black yeast</name>
    <name type="synonym">Cladosporium werneckii</name>
    <dbReference type="NCBI Taxonomy" id="91943"/>
    <lineage>
        <taxon>Eukaryota</taxon>
        <taxon>Fungi</taxon>
        <taxon>Dikarya</taxon>
        <taxon>Ascomycota</taxon>
        <taxon>Pezizomycotina</taxon>
        <taxon>Dothideomycetes</taxon>
        <taxon>Dothideomycetidae</taxon>
        <taxon>Mycosphaerellales</taxon>
        <taxon>Teratosphaeriaceae</taxon>
        <taxon>Hortaea</taxon>
    </lineage>
</organism>
<reference evidence="2 3" key="1">
    <citation type="journal article" date="2018" name="BMC Genomics">
        <title>Genomic evidence for intraspecific hybridization in a clonal and extremely halotolerant yeast.</title>
        <authorList>
            <person name="Gostincar C."/>
            <person name="Stajich J.E."/>
            <person name="Zupancic J."/>
            <person name="Zalar P."/>
            <person name="Gunde-Cimerman N."/>
        </authorList>
    </citation>
    <scope>NUCLEOTIDE SEQUENCE [LARGE SCALE GENOMIC DNA]</scope>
    <source>
        <strain evidence="2 3">EXF-2788</strain>
    </source>
</reference>
<feature type="compositionally biased region" description="Basic and acidic residues" evidence="1">
    <location>
        <begin position="210"/>
        <end position="221"/>
    </location>
</feature>
<dbReference type="PANTHER" id="PTHR28096:SF1">
    <property type="entry name" value="PROTEIN FAF1"/>
    <property type="match status" value="1"/>
</dbReference>
<comment type="caution">
    <text evidence="2">The sequence shown here is derived from an EMBL/GenBank/DDBJ whole genome shotgun (WGS) entry which is preliminary data.</text>
</comment>
<evidence type="ECO:0000256" key="1">
    <source>
        <dbReference type="SAM" id="MobiDB-lite"/>
    </source>
</evidence>
<dbReference type="OrthoDB" id="5556956at2759"/>
<feature type="compositionally biased region" description="Basic and acidic residues" evidence="1">
    <location>
        <begin position="262"/>
        <end position="271"/>
    </location>
</feature>
<dbReference type="EMBL" id="QWIR01000059">
    <property type="protein sequence ID" value="RMY89834.1"/>
    <property type="molecule type" value="Genomic_DNA"/>
</dbReference>
<name>A0A3M7FNC1_HORWE</name>
<feature type="compositionally biased region" description="Basic and acidic residues" evidence="1">
    <location>
        <begin position="89"/>
        <end position="101"/>
    </location>
</feature>
<gene>
    <name evidence="2" type="ORF">D0861_04010</name>
</gene>
<feature type="compositionally biased region" description="Basic and acidic residues" evidence="1">
    <location>
        <begin position="188"/>
        <end position="198"/>
    </location>
</feature>
<dbReference type="Pfam" id="PF15375">
    <property type="entry name" value="FSAF1"/>
    <property type="match status" value="1"/>
</dbReference>
<accession>A0A3M7FNC1</accession>
<feature type="compositionally biased region" description="Basic residues" evidence="1">
    <location>
        <begin position="1"/>
        <end position="10"/>
    </location>
</feature>
<proteinExistence type="predicted"/>
<dbReference type="GO" id="GO:0005730">
    <property type="term" value="C:nucleolus"/>
    <property type="evidence" value="ECO:0007669"/>
    <property type="project" value="TreeGrafter"/>
</dbReference>
<feature type="region of interest" description="Disordered" evidence="1">
    <location>
        <begin position="1"/>
        <end position="143"/>
    </location>
</feature>
<protein>
    <submittedName>
        <fullName evidence="2">Uncharacterized protein</fullName>
    </submittedName>
</protein>
<evidence type="ECO:0000313" key="2">
    <source>
        <dbReference type="EMBL" id="RMY89834.1"/>
    </source>
</evidence>
<dbReference type="InterPro" id="IPR027973">
    <property type="entry name" value="FSAF1-like"/>
</dbReference>
<feature type="compositionally biased region" description="Acidic residues" evidence="1">
    <location>
        <begin position="62"/>
        <end position="85"/>
    </location>
</feature>